<dbReference type="InterPro" id="IPR012406">
    <property type="entry name" value="UreE"/>
</dbReference>
<organism evidence="7 8">
    <name type="scientific">Eubacterium aggregans</name>
    <dbReference type="NCBI Taxonomy" id="81409"/>
    <lineage>
        <taxon>Bacteria</taxon>
        <taxon>Bacillati</taxon>
        <taxon>Bacillota</taxon>
        <taxon>Clostridia</taxon>
        <taxon>Eubacteriales</taxon>
        <taxon>Eubacteriaceae</taxon>
        <taxon>Eubacterium</taxon>
    </lineage>
</organism>
<dbReference type="InterPro" id="IPR004029">
    <property type="entry name" value="UreE_N"/>
</dbReference>
<feature type="domain" description="UreE urease accessory N-terminal" evidence="6">
    <location>
        <begin position="6"/>
        <end position="73"/>
    </location>
</feature>
<dbReference type="GO" id="GO:0051082">
    <property type="term" value="F:unfolded protein binding"/>
    <property type="evidence" value="ECO:0007669"/>
    <property type="project" value="UniProtKB-UniRule"/>
</dbReference>
<keyword evidence="4 5" id="KW-0143">Chaperone</keyword>
<name>A0A1H3WV13_9FIRM</name>
<sequence length="159" mass="17647">MLCEKILGQMEDAAYAGKTVDTVAIHWDEAFKKIHRKVSAAGVEVGIRLDDHILHRGLRSGDVLYADEAGILVVDIPPAEAIVFSVVPNHPEMLAKACYEVGNRHATLFYGESPDTFITPYTAPMMKLLSSLHSLTVEITQMRFNFDKRLSESINGHSH</sequence>
<proteinExistence type="inferred from homology"/>
<evidence type="ECO:0000256" key="1">
    <source>
        <dbReference type="ARBA" id="ARBA00004496"/>
    </source>
</evidence>
<evidence type="ECO:0000313" key="8">
    <source>
        <dbReference type="Proteomes" id="UP000199394"/>
    </source>
</evidence>
<dbReference type="STRING" id="81409.SAMN04515656_10192"/>
<evidence type="ECO:0000313" key="7">
    <source>
        <dbReference type="EMBL" id="SDZ90810.1"/>
    </source>
</evidence>
<dbReference type="Pfam" id="PF02814">
    <property type="entry name" value="UreE_N"/>
    <property type="match status" value="1"/>
</dbReference>
<protein>
    <recommendedName>
        <fullName evidence="5">Urease accessory protein UreE</fullName>
    </recommendedName>
</protein>
<dbReference type="GO" id="GO:0065003">
    <property type="term" value="P:protein-containing complex assembly"/>
    <property type="evidence" value="ECO:0007669"/>
    <property type="project" value="InterPro"/>
</dbReference>
<dbReference type="InterPro" id="IPR007864">
    <property type="entry name" value="UreE_C_dom"/>
</dbReference>
<dbReference type="SUPFAM" id="SSF69287">
    <property type="entry name" value="Urease metallochaperone UreE, N-terminal domain"/>
    <property type="match status" value="1"/>
</dbReference>
<comment type="subcellular location">
    <subcellularLocation>
        <location evidence="1 5">Cytoplasm</location>
    </subcellularLocation>
</comment>
<dbReference type="GO" id="GO:0019627">
    <property type="term" value="P:urea metabolic process"/>
    <property type="evidence" value="ECO:0007669"/>
    <property type="project" value="InterPro"/>
</dbReference>
<dbReference type="OrthoDB" id="9810882at2"/>
<gene>
    <name evidence="5" type="primary">ureE</name>
    <name evidence="7" type="ORF">SAMN04515656_10192</name>
</gene>
<dbReference type="EMBL" id="FNRK01000001">
    <property type="protein sequence ID" value="SDZ90810.1"/>
    <property type="molecule type" value="Genomic_DNA"/>
</dbReference>
<dbReference type="PIRSF" id="PIRSF036402">
    <property type="entry name" value="Ureas_acces_UreE"/>
    <property type="match status" value="1"/>
</dbReference>
<dbReference type="Proteomes" id="UP000199394">
    <property type="component" value="Unassembled WGS sequence"/>
</dbReference>
<keyword evidence="2 5" id="KW-0963">Cytoplasm</keyword>
<dbReference type="InterPro" id="IPR036118">
    <property type="entry name" value="UreE_N_sf"/>
</dbReference>
<dbReference type="GO" id="GO:0016151">
    <property type="term" value="F:nickel cation binding"/>
    <property type="evidence" value="ECO:0007669"/>
    <property type="project" value="UniProtKB-UniRule"/>
</dbReference>
<evidence type="ECO:0000256" key="5">
    <source>
        <dbReference type="HAMAP-Rule" id="MF_00822"/>
    </source>
</evidence>
<evidence type="ECO:0000256" key="3">
    <source>
        <dbReference type="ARBA" id="ARBA00022596"/>
    </source>
</evidence>
<dbReference type="RefSeq" id="WP_090304078.1">
    <property type="nucleotide sequence ID" value="NZ_FNRK01000001.1"/>
</dbReference>
<dbReference type="GO" id="GO:0006457">
    <property type="term" value="P:protein folding"/>
    <property type="evidence" value="ECO:0007669"/>
    <property type="project" value="InterPro"/>
</dbReference>
<dbReference type="CDD" id="cd00571">
    <property type="entry name" value="UreE"/>
    <property type="match status" value="1"/>
</dbReference>
<dbReference type="Pfam" id="PF05194">
    <property type="entry name" value="UreE_C"/>
    <property type="match status" value="1"/>
</dbReference>
<dbReference type="Gene3D" id="3.30.70.790">
    <property type="entry name" value="UreE, C-terminal domain"/>
    <property type="match status" value="1"/>
</dbReference>
<dbReference type="HAMAP" id="MF_00822">
    <property type="entry name" value="UreE"/>
    <property type="match status" value="1"/>
</dbReference>
<accession>A0A1H3WV13</accession>
<keyword evidence="8" id="KW-1185">Reference proteome</keyword>
<dbReference type="SMART" id="SM00988">
    <property type="entry name" value="UreE_N"/>
    <property type="match status" value="1"/>
</dbReference>
<evidence type="ECO:0000259" key="6">
    <source>
        <dbReference type="SMART" id="SM00988"/>
    </source>
</evidence>
<keyword evidence="3 5" id="KW-0533">Nickel</keyword>
<dbReference type="Gene3D" id="2.60.260.20">
    <property type="entry name" value="Urease metallochaperone UreE, N-terminal domain"/>
    <property type="match status" value="1"/>
</dbReference>
<evidence type="ECO:0000256" key="2">
    <source>
        <dbReference type="ARBA" id="ARBA00022490"/>
    </source>
</evidence>
<dbReference type="AlphaFoldDB" id="A0A1H3WV13"/>
<comment type="function">
    <text evidence="5">Involved in urease metallocenter assembly. Binds nickel. Probably functions as a nickel donor during metallocenter assembly.</text>
</comment>
<dbReference type="GO" id="GO:0005737">
    <property type="term" value="C:cytoplasm"/>
    <property type="evidence" value="ECO:0007669"/>
    <property type="project" value="UniProtKB-SubCell"/>
</dbReference>
<reference evidence="7 8" key="1">
    <citation type="submission" date="2016-10" db="EMBL/GenBank/DDBJ databases">
        <authorList>
            <person name="de Groot N.N."/>
        </authorList>
    </citation>
    <scope>NUCLEOTIDE SEQUENCE [LARGE SCALE GENOMIC DNA]</scope>
    <source>
        <strain evidence="7 8">SR12</strain>
    </source>
</reference>
<comment type="similarity">
    <text evidence="5">Belongs to the UreE family.</text>
</comment>
<evidence type="ECO:0000256" key="4">
    <source>
        <dbReference type="ARBA" id="ARBA00023186"/>
    </source>
</evidence>
<dbReference type="SUPFAM" id="SSF69737">
    <property type="entry name" value="Urease metallochaperone UreE, C-terminal domain"/>
    <property type="match status" value="1"/>
</dbReference>